<feature type="transmembrane region" description="Helical" evidence="1">
    <location>
        <begin position="26"/>
        <end position="46"/>
    </location>
</feature>
<feature type="transmembrane region" description="Helical" evidence="1">
    <location>
        <begin position="428"/>
        <end position="445"/>
    </location>
</feature>
<feature type="transmembrane region" description="Helical" evidence="1">
    <location>
        <begin position="368"/>
        <end position="387"/>
    </location>
</feature>
<feature type="transmembrane region" description="Helical" evidence="1">
    <location>
        <begin position="558"/>
        <end position="581"/>
    </location>
</feature>
<sequence>MKDVSPSKVCTLYVPPKAIVTLIEKVNMIFVLSLSIGIGYGLYFVLPENSMTTYISEKGLMPGLVNEKFNNKMHGFSDRNGIYKKLKHDASNKNRSLVIKEIIEDMGYRGHLQDYNYLKYDRNISNRNVYTIVKCVRGPCTESIVLVVPLSMKYIESQIMTLELLNYFNSLTNWSKNVIFFFTPDFIGTQAFLSAYYNQDHPNIQYQSLEFSSGDLIGGVVLNLSGRKFSRVNIQYNMINGRYPNLDWFNGIVRILEKFDLKTSIHTPKIERTIKDLDPLTYHGKHCLRSILSQAFLETENFHSLFGLHCISMVTLQSDFNNGNGHVTINSMTEVVEATIRALNNLDERFHHSYQFYLLTSCHNFLSIAYYEPMIGFLCLPLLLKALANYYSISLNFKFPLSFLLTYLYSLFLYFISTYFYFIELTSIVLLFSTFLPLLFIPFIHPSTTHRFVVNLLIPLSLGAISLLNFSFALIFALIYSPIAFIVIGSGGDLYDDNNNNNKILLRFLKFIKILLLLILHPYILYICCQVYSNNFDINNPSYDNFITPLKALIHNHVYHYSFNFPLFLVSIIPIWHCIIFSI</sequence>
<evidence type="ECO:0000313" key="2">
    <source>
        <dbReference type="Proteomes" id="UP000046392"/>
    </source>
</evidence>
<dbReference type="Proteomes" id="UP000046392">
    <property type="component" value="Unplaced"/>
</dbReference>
<name>A0A0N5BTC6_STREA</name>
<dbReference type="PANTHER" id="PTHR13304">
    <property type="entry name" value="GLYCOSYLPHOSPHATIDYLINOSITOL ANCHOR ATTACHMENT 1 PROTEIN"/>
    <property type="match status" value="1"/>
</dbReference>
<accession>A0A0N5BTC6</accession>
<keyword evidence="1" id="KW-0812">Transmembrane</keyword>
<dbReference type="AlphaFoldDB" id="A0A0N5BTC6"/>
<evidence type="ECO:0000256" key="1">
    <source>
        <dbReference type="SAM" id="Phobius"/>
    </source>
</evidence>
<keyword evidence="2" id="KW-1185">Reference proteome</keyword>
<dbReference type="InterPro" id="IPR007246">
    <property type="entry name" value="Gaa1"/>
</dbReference>
<dbReference type="GO" id="GO:0016255">
    <property type="term" value="P:attachment of GPI anchor to protein"/>
    <property type="evidence" value="ECO:0007669"/>
    <property type="project" value="TreeGrafter"/>
</dbReference>
<reference evidence="3" key="1">
    <citation type="submission" date="2017-02" db="UniProtKB">
        <authorList>
            <consortium name="WormBaseParasite"/>
        </authorList>
    </citation>
    <scope>IDENTIFICATION</scope>
</reference>
<dbReference type="WBParaSite" id="SPAL_0000911200.1">
    <property type="protein sequence ID" value="SPAL_0000911200.1"/>
    <property type="gene ID" value="SPAL_0000911200"/>
</dbReference>
<keyword evidence="1" id="KW-0472">Membrane</keyword>
<feature type="transmembrane region" description="Helical" evidence="1">
    <location>
        <begin position="474"/>
        <end position="494"/>
    </location>
</feature>
<keyword evidence="1" id="KW-1133">Transmembrane helix</keyword>
<dbReference type="Pfam" id="PF04114">
    <property type="entry name" value="Gaa1"/>
    <property type="match status" value="1"/>
</dbReference>
<protein>
    <submittedName>
        <fullName evidence="3">Glycosylphosphatidylinositol anchor attachment 1 protein</fullName>
    </submittedName>
</protein>
<evidence type="ECO:0000313" key="3">
    <source>
        <dbReference type="WBParaSite" id="SPAL_0000911200.1"/>
    </source>
</evidence>
<feature type="transmembrane region" description="Helical" evidence="1">
    <location>
        <begin position="399"/>
        <end position="422"/>
    </location>
</feature>
<organism evidence="2 3">
    <name type="scientific">Strongyloides papillosus</name>
    <name type="common">Intestinal threadworm</name>
    <dbReference type="NCBI Taxonomy" id="174720"/>
    <lineage>
        <taxon>Eukaryota</taxon>
        <taxon>Metazoa</taxon>
        <taxon>Ecdysozoa</taxon>
        <taxon>Nematoda</taxon>
        <taxon>Chromadorea</taxon>
        <taxon>Rhabditida</taxon>
        <taxon>Tylenchina</taxon>
        <taxon>Panagrolaimomorpha</taxon>
        <taxon>Strongyloidoidea</taxon>
        <taxon>Strongyloididae</taxon>
        <taxon>Strongyloides</taxon>
    </lineage>
</organism>
<feature type="transmembrane region" description="Helical" evidence="1">
    <location>
        <begin position="514"/>
        <end position="533"/>
    </location>
</feature>
<dbReference type="PANTHER" id="PTHR13304:SF0">
    <property type="entry name" value="GLYCOSYLPHOSPHATIDYLINOSITOL ANCHOR ATTACHMENT 1 PROTEIN"/>
    <property type="match status" value="1"/>
</dbReference>
<proteinExistence type="predicted"/>
<dbReference type="STRING" id="174720.A0A0N5BTC6"/>
<dbReference type="GO" id="GO:0042765">
    <property type="term" value="C:GPI-anchor transamidase complex"/>
    <property type="evidence" value="ECO:0007669"/>
    <property type="project" value="InterPro"/>
</dbReference>